<dbReference type="EMBL" id="VSRR010020689">
    <property type="protein sequence ID" value="MPC63346.1"/>
    <property type="molecule type" value="Genomic_DNA"/>
</dbReference>
<keyword evidence="2" id="KW-1185">Reference proteome</keyword>
<protein>
    <submittedName>
        <fullName evidence="1">Uncharacterized protein</fullName>
    </submittedName>
</protein>
<evidence type="ECO:0000313" key="2">
    <source>
        <dbReference type="Proteomes" id="UP000324222"/>
    </source>
</evidence>
<reference evidence="1 2" key="1">
    <citation type="submission" date="2019-05" db="EMBL/GenBank/DDBJ databases">
        <title>Another draft genome of Portunus trituberculatus and its Hox gene families provides insights of decapod evolution.</title>
        <authorList>
            <person name="Jeong J.-H."/>
            <person name="Song I."/>
            <person name="Kim S."/>
            <person name="Choi T."/>
            <person name="Kim D."/>
            <person name="Ryu S."/>
            <person name="Kim W."/>
        </authorList>
    </citation>
    <scope>NUCLEOTIDE SEQUENCE [LARGE SCALE GENOMIC DNA]</scope>
    <source>
        <tissue evidence="1">Muscle</tissue>
    </source>
</reference>
<dbReference type="AlphaFoldDB" id="A0A5B7H0H9"/>
<name>A0A5B7H0H9_PORTR</name>
<organism evidence="1 2">
    <name type="scientific">Portunus trituberculatus</name>
    <name type="common">Swimming crab</name>
    <name type="synonym">Neptunus trituberculatus</name>
    <dbReference type="NCBI Taxonomy" id="210409"/>
    <lineage>
        <taxon>Eukaryota</taxon>
        <taxon>Metazoa</taxon>
        <taxon>Ecdysozoa</taxon>
        <taxon>Arthropoda</taxon>
        <taxon>Crustacea</taxon>
        <taxon>Multicrustacea</taxon>
        <taxon>Malacostraca</taxon>
        <taxon>Eumalacostraca</taxon>
        <taxon>Eucarida</taxon>
        <taxon>Decapoda</taxon>
        <taxon>Pleocyemata</taxon>
        <taxon>Brachyura</taxon>
        <taxon>Eubrachyura</taxon>
        <taxon>Portunoidea</taxon>
        <taxon>Portunidae</taxon>
        <taxon>Portuninae</taxon>
        <taxon>Portunus</taxon>
    </lineage>
</organism>
<dbReference type="Proteomes" id="UP000324222">
    <property type="component" value="Unassembled WGS sequence"/>
</dbReference>
<evidence type="ECO:0000313" key="1">
    <source>
        <dbReference type="EMBL" id="MPC63346.1"/>
    </source>
</evidence>
<accession>A0A5B7H0H9</accession>
<sequence length="82" mass="9329">MKGSASRSGHWFQHPLSDLLRQSSRGAVNTSYLQANFYGDRFEFSYLKKGCIVPSANLHRTLITLTRQPAYNLAYSHLKVQP</sequence>
<comment type="caution">
    <text evidence="1">The sequence shown here is derived from an EMBL/GenBank/DDBJ whole genome shotgun (WGS) entry which is preliminary data.</text>
</comment>
<gene>
    <name evidence="1" type="ORF">E2C01_057444</name>
</gene>
<proteinExistence type="predicted"/>